<dbReference type="PROSITE" id="PS50102">
    <property type="entry name" value="RRM"/>
    <property type="match status" value="1"/>
</dbReference>
<feature type="chain" id="PRO_5044841052" description="RRM domain-containing protein" evidence="3">
    <location>
        <begin position="22"/>
        <end position="309"/>
    </location>
</feature>
<dbReference type="SUPFAM" id="SSF54928">
    <property type="entry name" value="RNA-binding domain, RBD"/>
    <property type="match status" value="2"/>
</dbReference>
<evidence type="ECO:0000256" key="3">
    <source>
        <dbReference type="SAM" id="SignalP"/>
    </source>
</evidence>
<organism evidence="5 6">
    <name type="scientific">Flemingia macrophylla</name>
    <dbReference type="NCBI Taxonomy" id="520843"/>
    <lineage>
        <taxon>Eukaryota</taxon>
        <taxon>Viridiplantae</taxon>
        <taxon>Streptophyta</taxon>
        <taxon>Embryophyta</taxon>
        <taxon>Tracheophyta</taxon>
        <taxon>Spermatophyta</taxon>
        <taxon>Magnoliopsida</taxon>
        <taxon>eudicotyledons</taxon>
        <taxon>Gunneridae</taxon>
        <taxon>Pentapetalae</taxon>
        <taxon>rosids</taxon>
        <taxon>fabids</taxon>
        <taxon>Fabales</taxon>
        <taxon>Fabaceae</taxon>
        <taxon>Papilionoideae</taxon>
        <taxon>50 kb inversion clade</taxon>
        <taxon>NPAAA clade</taxon>
        <taxon>indigoferoid/millettioid clade</taxon>
        <taxon>Phaseoleae</taxon>
        <taxon>Flemingia</taxon>
    </lineage>
</organism>
<feature type="domain" description="RRM" evidence="4">
    <location>
        <begin position="78"/>
        <end position="152"/>
    </location>
</feature>
<gene>
    <name evidence="5" type="ORF">Fmac_001579</name>
</gene>
<proteinExistence type="predicted"/>
<keyword evidence="1 2" id="KW-0694">RNA-binding</keyword>
<reference evidence="5 6" key="1">
    <citation type="submission" date="2024-08" db="EMBL/GenBank/DDBJ databases">
        <title>Insights into the chromosomal genome structure of Flemingia macrophylla.</title>
        <authorList>
            <person name="Ding Y."/>
            <person name="Zhao Y."/>
            <person name="Bi W."/>
            <person name="Wu M."/>
            <person name="Zhao G."/>
            <person name="Gong Y."/>
            <person name="Li W."/>
            <person name="Zhang P."/>
        </authorList>
    </citation>
    <scope>NUCLEOTIDE SEQUENCE [LARGE SCALE GENOMIC DNA]</scope>
    <source>
        <strain evidence="5">DYQJB</strain>
        <tissue evidence="5">Leaf</tissue>
    </source>
</reference>
<dbReference type="PANTHER" id="PTHR48025">
    <property type="entry name" value="OS02G0815200 PROTEIN"/>
    <property type="match status" value="1"/>
</dbReference>
<name>A0ABD1NHK4_9FABA</name>
<evidence type="ECO:0000313" key="6">
    <source>
        <dbReference type="Proteomes" id="UP001603857"/>
    </source>
</evidence>
<dbReference type="GO" id="GO:0003723">
    <property type="term" value="F:RNA binding"/>
    <property type="evidence" value="ECO:0007669"/>
    <property type="project" value="UniProtKB-UniRule"/>
</dbReference>
<evidence type="ECO:0000259" key="4">
    <source>
        <dbReference type="PROSITE" id="PS50102"/>
    </source>
</evidence>
<dbReference type="PANTHER" id="PTHR48025:SF1">
    <property type="entry name" value="RRM DOMAIN-CONTAINING PROTEIN"/>
    <property type="match status" value="1"/>
</dbReference>
<dbReference type="Gene3D" id="3.30.70.330">
    <property type="match status" value="1"/>
</dbReference>
<dbReference type="InterPro" id="IPR035979">
    <property type="entry name" value="RBD_domain_sf"/>
</dbReference>
<accession>A0ABD1NHK4</accession>
<protein>
    <recommendedName>
        <fullName evidence="4">RRM domain-containing protein</fullName>
    </recommendedName>
</protein>
<dbReference type="Proteomes" id="UP001603857">
    <property type="component" value="Unassembled WGS sequence"/>
</dbReference>
<dbReference type="InterPro" id="IPR050502">
    <property type="entry name" value="Euk_RNA-bind_prot"/>
</dbReference>
<dbReference type="AlphaFoldDB" id="A0ABD1NHK4"/>
<keyword evidence="3" id="KW-0732">Signal</keyword>
<dbReference type="EMBL" id="JBGMDY010000001">
    <property type="protein sequence ID" value="KAL2347579.1"/>
    <property type="molecule type" value="Genomic_DNA"/>
</dbReference>
<feature type="signal peptide" evidence="3">
    <location>
        <begin position="1"/>
        <end position="21"/>
    </location>
</feature>
<keyword evidence="6" id="KW-1185">Reference proteome</keyword>
<sequence>MFLRPSWYVFRFCWSCTVVLWRLGFVGVRVSEINEEEAIYDKTTRRSKGFGFVTVSSVEEVEVAAYSRGGGGFSDSENRVHVGNLAWGVDNLALESLFCEQQKFLEARVIYDRESRRSRGFGFVTYNSPDEVNSAIQSLDGVARGWGAALSVGGWRGLHTGGGGRRRCPREGGEGCIGGGRCRGGWRRLHRCLGRGQRAVRGGGEGCTGAGIGGGAVTGRWRGCIGGCTGGAEGHYSNIRTAPDEDNEVLPPQARLAPPPPSAFFLPSTFTVLFQGYSQILRRQLCMKHRLERSTNCSTRLWISSRLFA</sequence>
<dbReference type="Pfam" id="PF00076">
    <property type="entry name" value="RRM_1"/>
    <property type="match status" value="1"/>
</dbReference>
<evidence type="ECO:0000256" key="2">
    <source>
        <dbReference type="PROSITE-ProRule" id="PRU00176"/>
    </source>
</evidence>
<dbReference type="SMART" id="SM00360">
    <property type="entry name" value="RRM"/>
    <property type="match status" value="1"/>
</dbReference>
<dbReference type="InterPro" id="IPR012677">
    <property type="entry name" value="Nucleotide-bd_a/b_plait_sf"/>
</dbReference>
<evidence type="ECO:0000313" key="5">
    <source>
        <dbReference type="EMBL" id="KAL2347579.1"/>
    </source>
</evidence>
<dbReference type="InterPro" id="IPR000504">
    <property type="entry name" value="RRM_dom"/>
</dbReference>
<comment type="caution">
    <text evidence="5">The sequence shown here is derived from an EMBL/GenBank/DDBJ whole genome shotgun (WGS) entry which is preliminary data.</text>
</comment>
<evidence type="ECO:0000256" key="1">
    <source>
        <dbReference type="ARBA" id="ARBA00022884"/>
    </source>
</evidence>